<evidence type="ECO:0000313" key="3">
    <source>
        <dbReference type="EMBL" id="MXP77741.1"/>
    </source>
</evidence>
<feature type="transmembrane region" description="Helical" evidence="1">
    <location>
        <begin position="126"/>
        <end position="144"/>
    </location>
</feature>
<name>A0A7X3SKU8_9FIRM</name>
<keyword evidence="1" id="KW-1133">Transmembrane helix</keyword>
<dbReference type="Gene3D" id="3.30.565.10">
    <property type="entry name" value="Histidine kinase-like ATPase, C-terminal domain"/>
    <property type="match status" value="1"/>
</dbReference>
<dbReference type="RefSeq" id="WP_159753294.1">
    <property type="nucleotide sequence ID" value="NZ_CASSPE010000023.1"/>
</dbReference>
<keyword evidence="1" id="KW-0812">Transmembrane</keyword>
<feature type="transmembrane region" description="Helical" evidence="1">
    <location>
        <begin position="12"/>
        <end position="35"/>
    </location>
</feature>
<feature type="transmembrane region" description="Helical" evidence="1">
    <location>
        <begin position="42"/>
        <end position="61"/>
    </location>
</feature>
<dbReference type="EMBL" id="WUQX01000001">
    <property type="protein sequence ID" value="MXP77741.1"/>
    <property type="molecule type" value="Genomic_DNA"/>
</dbReference>
<evidence type="ECO:0000259" key="2">
    <source>
        <dbReference type="Pfam" id="PF14501"/>
    </source>
</evidence>
<keyword evidence="4" id="KW-1185">Reference proteome</keyword>
<evidence type="ECO:0000256" key="1">
    <source>
        <dbReference type="SAM" id="Phobius"/>
    </source>
</evidence>
<accession>A0A7X3SKU8</accession>
<reference evidence="3 4" key="1">
    <citation type="submission" date="2019-12" db="EMBL/GenBank/DDBJ databases">
        <title>Sporaefaciens musculi gen. nov., sp. nov., a novel bacterium isolated from the caecum of an obese mouse.</title>
        <authorList>
            <person name="Rasmussen T.S."/>
            <person name="Streidl T."/>
            <person name="Hitch T.C.A."/>
            <person name="Wortmann E."/>
            <person name="Deptula P."/>
            <person name="Hansen M."/>
            <person name="Nielsen D.S."/>
            <person name="Clavel T."/>
            <person name="Vogensen F.K."/>
        </authorList>
    </citation>
    <scope>NUCLEOTIDE SEQUENCE [LARGE SCALE GENOMIC DNA]</scope>
    <source>
        <strain evidence="3 4">WCA-9-b2</strain>
    </source>
</reference>
<dbReference type="InterPro" id="IPR036890">
    <property type="entry name" value="HATPase_C_sf"/>
</dbReference>
<feature type="transmembrane region" description="Helical" evidence="1">
    <location>
        <begin position="67"/>
        <end position="86"/>
    </location>
</feature>
<dbReference type="Proteomes" id="UP000460412">
    <property type="component" value="Unassembled WGS sequence"/>
</dbReference>
<feature type="transmembrane region" description="Helical" evidence="1">
    <location>
        <begin position="98"/>
        <end position="120"/>
    </location>
</feature>
<dbReference type="AlphaFoldDB" id="A0A7X3SKU8"/>
<protein>
    <submittedName>
        <fullName evidence="3">GHKL domain-containing protein</fullName>
    </submittedName>
</protein>
<dbReference type="SUPFAM" id="SSF55874">
    <property type="entry name" value="ATPase domain of HSP90 chaperone/DNA topoisomerase II/histidine kinase"/>
    <property type="match status" value="1"/>
</dbReference>
<feature type="transmembrane region" description="Helical" evidence="1">
    <location>
        <begin position="193"/>
        <end position="211"/>
    </location>
</feature>
<feature type="transmembrane region" description="Helical" evidence="1">
    <location>
        <begin position="165"/>
        <end position="187"/>
    </location>
</feature>
<proteinExistence type="predicted"/>
<organism evidence="3 4">
    <name type="scientific">Sporofaciens musculi</name>
    <dbReference type="NCBI Taxonomy" id="2681861"/>
    <lineage>
        <taxon>Bacteria</taxon>
        <taxon>Bacillati</taxon>
        <taxon>Bacillota</taxon>
        <taxon>Clostridia</taxon>
        <taxon>Lachnospirales</taxon>
        <taxon>Lachnospiraceae</taxon>
        <taxon>Sporofaciens</taxon>
    </lineage>
</organism>
<dbReference type="Pfam" id="PF14501">
    <property type="entry name" value="HATPase_c_5"/>
    <property type="match status" value="1"/>
</dbReference>
<evidence type="ECO:0000313" key="4">
    <source>
        <dbReference type="Proteomes" id="UP000460412"/>
    </source>
</evidence>
<comment type="caution">
    <text evidence="3">The sequence shown here is derived from an EMBL/GenBank/DDBJ whole genome shotgun (WGS) entry which is preliminary data.</text>
</comment>
<keyword evidence="1" id="KW-0472">Membrane</keyword>
<sequence length="441" mass="50325">MTLSNFLENNMIAHSIKILLITCFTLGMMTALTSFKYPARKILTLFGFYLVWVFMSSWVIISIFGYFFFTKVMLFTISLPAIALAYKMDCNSPAQSVFNYATQVGFSLIFAMTVLLLNTLLHGNQFTYFLLLIAVYSIVIYLEYRYLRKPFLNLTRTVHIGWGSLSLIPICFCALIELIGNVPFYYIREPIRVVYIYGLLVLMIIVYFVVYQSILRQYQLQMVSHEKELLMLQVSSMEKQAKNILTSEERLKILRHDIRHFSIIMNTCLKDGAMEDAKHLLSGLEDALLKSETPHYCQNYIINSVLTYYLDAAKNEGIQVQADFTAPPKDTIDSTSFSVVLANALDNALVACRNESIERCIKLKSRMNGSQYLMEIANTCSTDIVFDEDGLPISQKGIEHGIGTKSILSFARQTHSSVIFRQEHGQFILQMITNTSLCNQS</sequence>
<gene>
    <name evidence="3" type="ORF">GN277_21025</name>
</gene>
<dbReference type="InterPro" id="IPR032834">
    <property type="entry name" value="NatK-like_C"/>
</dbReference>
<feature type="domain" description="Sensor histidine kinase NatK-like C-terminal" evidence="2">
    <location>
        <begin position="336"/>
        <end position="432"/>
    </location>
</feature>